<keyword evidence="5 14" id="KW-0067">ATP-binding</keyword>
<evidence type="ECO:0000313" key="18">
    <source>
        <dbReference type="Proteomes" id="UP001153636"/>
    </source>
</evidence>
<evidence type="ECO:0000256" key="12">
    <source>
        <dbReference type="ARBA" id="ARBA00030331"/>
    </source>
</evidence>
<evidence type="ECO:0000259" key="15">
    <source>
        <dbReference type="Pfam" id="PF09334"/>
    </source>
</evidence>
<organism evidence="17 18">
    <name type="scientific">Psylliodes chrysocephalus</name>
    <dbReference type="NCBI Taxonomy" id="3402493"/>
    <lineage>
        <taxon>Eukaryota</taxon>
        <taxon>Metazoa</taxon>
        <taxon>Ecdysozoa</taxon>
        <taxon>Arthropoda</taxon>
        <taxon>Hexapoda</taxon>
        <taxon>Insecta</taxon>
        <taxon>Pterygota</taxon>
        <taxon>Neoptera</taxon>
        <taxon>Endopterygota</taxon>
        <taxon>Coleoptera</taxon>
        <taxon>Polyphaga</taxon>
        <taxon>Cucujiformia</taxon>
        <taxon>Chrysomeloidea</taxon>
        <taxon>Chrysomelidae</taxon>
        <taxon>Galerucinae</taxon>
        <taxon>Alticini</taxon>
        <taxon>Psylliodes</taxon>
    </lineage>
</organism>
<reference evidence="17" key="1">
    <citation type="submission" date="2022-01" db="EMBL/GenBank/DDBJ databases">
        <authorList>
            <person name="King R."/>
        </authorList>
    </citation>
    <scope>NUCLEOTIDE SEQUENCE</scope>
</reference>
<evidence type="ECO:0000256" key="7">
    <source>
        <dbReference type="ARBA" id="ARBA00022946"/>
    </source>
</evidence>
<keyword evidence="7" id="KW-0809">Transit peptide</keyword>
<dbReference type="FunFam" id="2.170.220.10:FF:000001">
    <property type="entry name" value="methionine--tRNA ligase, mitochondrial"/>
    <property type="match status" value="1"/>
</dbReference>
<dbReference type="Pfam" id="PF09334">
    <property type="entry name" value="tRNA-synt_1g"/>
    <property type="match status" value="1"/>
</dbReference>
<dbReference type="InterPro" id="IPR033911">
    <property type="entry name" value="MetRS_core"/>
</dbReference>
<keyword evidence="18" id="KW-1185">Reference proteome</keyword>
<dbReference type="EMBL" id="OV651821">
    <property type="protein sequence ID" value="CAH1114958.1"/>
    <property type="molecule type" value="Genomic_DNA"/>
</dbReference>
<dbReference type="Gene3D" id="3.40.50.620">
    <property type="entry name" value="HUPs"/>
    <property type="match status" value="1"/>
</dbReference>
<keyword evidence="3 14" id="KW-0436">Ligase</keyword>
<dbReference type="InterPro" id="IPR014729">
    <property type="entry name" value="Rossmann-like_a/b/a_fold"/>
</dbReference>
<dbReference type="Gene3D" id="1.10.730.10">
    <property type="entry name" value="Isoleucyl-tRNA Synthetase, Domain 1"/>
    <property type="match status" value="1"/>
</dbReference>
<dbReference type="EC" id="6.1.1.10" evidence="2"/>
<evidence type="ECO:0000256" key="9">
    <source>
        <dbReference type="ARBA" id="ARBA00023146"/>
    </source>
</evidence>
<keyword evidence="6 14" id="KW-0648">Protein biosynthesis</keyword>
<dbReference type="AlphaFoldDB" id="A0A9P0D5C1"/>
<evidence type="ECO:0000313" key="17">
    <source>
        <dbReference type="EMBL" id="CAH1114958.1"/>
    </source>
</evidence>
<protein>
    <recommendedName>
        <fullName evidence="10">Methionine--tRNA ligase, mitochondrial</fullName>
        <ecNumber evidence="2">6.1.1.10</ecNumber>
    </recommendedName>
    <alternativeName>
        <fullName evidence="11">Methionyl-tRNA synthetase 2</fullName>
    </alternativeName>
    <alternativeName>
        <fullName evidence="12">Mitochondrial methionyl-tRNA synthetase</fullName>
    </alternativeName>
</protein>
<evidence type="ECO:0000259" key="16">
    <source>
        <dbReference type="Pfam" id="PF19303"/>
    </source>
</evidence>
<dbReference type="InterPro" id="IPR023457">
    <property type="entry name" value="Met-tRNA_synth_2"/>
</dbReference>
<dbReference type="GO" id="GO:0005759">
    <property type="term" value="C:mitochondrial matrix"/>
    <property type="evidence" value="ECO:0007669"/>
    <property type="project" value="UniProtKB-SubCell"/>
</dbReference>
<comment type="catalytic activity">
    <reaction evidence="13">
        <text>tRNA(Met) + L-methionine + ATP = L-methionyl-tRNA(Met) + AMP + diphosphate</text>
        <dbReference type="Rhea" id="RHEA:13481"/>
        <dbReference type="Rhea" id="RHEA-COMP:9667"/>
        <dbReference type="Rhea" id="RHEA-COMP:9698"/>
        <dbReference type="ChEBI" id="CHEBI:30616"/>
        <dbReference type="ChEBI" id="CHEBI:33019"/>
        <dbReference type="ChEBI" id="CHEBI:57844"/>
        <dbReference type="ChEBI" id="CHEBI:78442"/>
        <dbReference type="ChEBI" id="CHEBI:78530"/>
        <dbReference type="ChEBI" id="CHEBI:456215"/>
        <dbReference type="EC" id="6.1.1.10"/>
    </reaction>
</comment>
<comment type="similarity">
    <text evidence="14">Belongs to the class-I aminoacyl-tRNA synthetase family.</text>
</comment>
<comment type="subcellular location">
    <subcellularLocation>
        <location evidence="1">Mitochondrion matrix</location>
    </subcellularLocation>
</comment>
<dbReference type="CDD" id="cd00814">
    <property type="entry name" value="MetRS_core"/>
    <property type="match status" value="1"/>
</dbReference>
<evidence type="ECO:0000256" key="4">
    <source>
        <dbReference type="ARBA" id="ARBA00022741"/>
    </source>
</evidence>
<name>A0A9P0D5C1_9CUCU</name>
<sequence length="561" mass="64037">MSVRGFLCLRKFGTDVKTTKFFTTPIYYVNANPHIGHLYSSLIADAAQRWQQMSESGTKIKFSTGTDEHGSKIQQAANKNNTSPSVYCDKISSEFEKLAQEFSIGCTDFIRTTSEGHKRTVQLFWNTLKNNDKFYLSKYEGWYCVPDETFLTESQLNETVGSDGKKILVSAESGHPVEWSSEENYMFKLSQYRDDLKHWLKTNENVVTPKKFHKILQDFLDQDDGLQDLSVSRPTSRVSWGITVPDDPSQSVYVWLDALTNYLTVAGYGNDDELFKRTWPPDVQVIGKDILKFHGIYWPAFLLAANLELPKSIFCHSHWTVDNEKMSKSKGNVVCPFETAKTYTTDGVRYFLLREGVAHSDGNYSDVKVLRTLNSELADTLGNLLSRCTGSALNPNQKFPKIDKNVLEELKKSDTTKRLIENVENLPDTCKNHYETLNFYKTIDAILATLHSANLFFETLKPWELKKSPETHPHLDVVLHLTLETLRVTGILLQPIIPNMSQTLLDKINVGNSERNFCDAKKVSWRDVGFKEKDLSTDKIVLFRRIVSEDDKDKKVKGRKG</sequence>
<evidence type="ECO:0000256" key="2">
    <source>
        <dbReference type="ARBA" id="ARBA00012838"/>
    </source>
</evidence>
<evidence type="ECO:0000256" key="13">
    <source>
        <dbReference type="ARBA" id="ARBA00047364"/>
    </source>
</evidence>
<keyword evidence="9 14" id="KW-0030">Aminoacyl-tRNA synthetase</keyword>
<dbReference type="NCBIfam" id="TIGR00398">
    <property type="entry name" value="metG"/>
    <property type="match status" value="1"/>
</dbReference>
<dbReference type="GO" id="GO:0004825">
    <property type="term" value="F:methionine-tRNA ligase activity"/>
    <property type="evidence" value="ECO:0007669"/>
    <property type="project" value="UniProtKB-EC"/>
</dbReference>
<evidence type="ECO:0000256" key="8">
    <source>
        <dbReference type="ARBA" id="ARBA00023128"/>
    </source>
</evidence>
<proteinExistence type="inferred from homology"/>
<dbReference type="Gene3D" id="2.170.220.10">
    <property type="match status" value="1"/>
</dbReference>
<dbReference type="Proteomes" id="UP001153636">
    <property type="component" value="Chromosome 9"/>
</dbReference>
<feature type="domain" description="Methionyl/Leucyl tRNA synthetase" evidence="15">
    <location>
        <begin position="22"/>
        <end position="388"/>
    </location>
</feature>
<evidence type="ECO:0000256" key="11">
    <source>
        <dbReference type="ARBA" id="ARBA00029831"/>
    </source>
</evidence>
<dbReference type="GO" id="GO:0006431">
    <property type="term" value="P:methionyl-tRNA aminoacylation"/>
    <property type="evidence" value="ECO:0007669"/>
    <property type="project" value="InterPro"/>
</dbReference>
<dbReference type="FunFam" id="1.10.730.10:FF:000022">
    <property type="entry name" value="Methionyl-tRNA synthetase 2, mitochondrial"/>
    <property type="match status" value="1"/>
</dbReference>
<gene>
    <name evidence="17" type="ORF">PSYICH_LOCUS15600</name>
</gene>
<dbReference type="InterPro" id="IPR041872">
    <property type="entry name" value="Anticodon_Met"/>
</dbReference>
<dbReference type="PANTHER" id="PTHR43326">
    <property type="entry name" value="METHIONYL-TRNA SYNTHETASE"/>
    <property type="match status" value="1"/>
</dbReference>
<dbReference type="OrthoDB" id="24670at2759"/>
<feature type="domain" description="Methionyl-tRNA synthetase anticodon-binding" evidence="16">
    <location>
        <begin position="413"/>
        <end position="552"/>
    </location>
</feature>
<dbReference type="InterPro" id="IPR015413">
    <property type="entry name" value="Methionyl/Leucyl_tRNA_Synth"/>
</dbReference>
<evidence type="ECO:0000256" key="1">
    <source>
        <dbReference type="ARBA" id="ARBA00004305"/>
    </source>
</evidence>
<evidence type="ECO:0000256" key="3">
    <source>
        <dbReference type="ARBA" id="ARBA00022598"/>
    </source>
</evidence>
<keyword evidence="8" id="KW-0496">Mitochondrion</keyword>
<dbReference type="Pfam" id="PF19303">
    <property type="entry name" value="Anticodon_3"/>
    <property type="match status" value="1"/>
</dbReference>
<dbReference type="InterPro" id="IPR009080">
    <property type="entry name" value="tRNAsynth_Ia_anticodon-bd"/>
</dbReference>
<dbReference type="InterPro" id="IPR014758">
    <property type="entry name" value="Met-tRNA_synth"/>
</dbReference>
<dbReference type="SUPFAM" id="SSF47323">
    <property type="entry name" value="Anticodon-binding domain of a subclass of class I aminoacyl-tRNA synthetases"/>
    <property type="match status" value="1"/>
</dbReference>
<evidence type="ECO:0000256" key="10">
    <source>
        <dbReference type="ARBA" id="ARBA00026124"/>
    </source>
</evidence>
<accession>A0A9P0D5C1</accession>
<evidence type="ECO:0000256" key="5">
    <source>
        <dbReference type="ARBA" id="ARBA00022840"/>
    </source>
</evidence>
<evidence type="ECO:0000256" key="6">
    <source>
        <dbReference type="ARBA" id="ARBA00022917"/>
    </source>
</evidence>
<evidence type="ECO:0000256" key="14">
    <source>
        <dbReference type="RuleBase" id="RU363039"/>
    </source>
</evidence>
<dbReference type="PRINTS" id="PR01041">
    <property type="entry name" value="TRNASYNTHMET"/>
</dbReference>
<dbReference type="GO" id="GO:0005524">
    <property type="term" value="F:ATP binding"/>
    <property type="evidence" value="ECO:0007669"/>
    <property type="project" value="UniProtKB-KW"/>
</dbReference>
<keyword evidence="4 14" id="KW-0547">Nucleotide-binding</keyword>
<dbReference type="SUPFAM" id="SSF52374">
    <property type="entry name" value="Nucleotidylyl transferase"/>
    <property type="match status" value="1"/>
</dbReference>
<dbReference type="PANTHER" id="PTHR43326:SF1">
    <property type="entry name" value="METHIONINE--TRNA LIGASE, MITOCHONDRIAL"/>
    <property type="match status" value="1"/>
</dbReference>